<feature type="compositionally biased region" description="Basic and acidic residues" evidence="7">
    <location>
        <begin position="440"/>
        <end position="454"/>
    </location>
</feature>
<dbReference type="SMART" id="SM00487">
    <property type="entry name" value="DEXDc"/>
    <property type="match status" value="1"/>
</dbReference>
<dbReference type="PANTHER" id="PTHR47963">
    <property type="entry name" value="DEAD-BOX ATP-DEPENDENT RNA HELICASE 47, MITOCHONDRIAL"/>
    <property type="match status" value="1"/>
</dbReference>
<keyword evidence="3" id="KW-0378">Hydrolase</keyword>
<dbReference type="InterPro" id="IPR014001">
    <property type="entry name" value="Helicase_ATP-bd"/>
</dbReference>
<dbReference type="PROSITE" id="PS51194">
    <property type="entry name" value="HELICASE_CTER"/>
    <property type="match status" value="1"/>
</dbReference>
<dbReference type="InterPro" id="IPR011545">
    <property type="entry name" value="DEAD/DEAH_box_helicase_dom"/>
</dbReference>
<dbReference type="GO" id="GO:0005524">
    <property type="term" value="F:ATP binding"/>
    <property type="evidence" value="ECO:0007669"/>
    <property type="project" value="UniProtKB-KW"/>
</dbReference>
<evidence type="ECO:0000256" key="3">
    <source>
        <dbReference type="ARBA" id="ARBA00022801"/>
    </source>
</evidence>
<keyword evidence="12" id="KW-1185">Reference proteome</keyword>
<evidence type="ECO:0000256" key="6">
    <source>
        <dbReference type="PROSITE-ProRule" id="PRU00552"/>
    </source>
</evidence>
<evidence type="ECO:0000259" key="10">
    <source>
        <dbReference type="PROSITE" id="PS51195"/>
    </source>
</evidence>
<feature type="compositionally biased region" description="Basic and acidic residues" evidence="7">
    <location>
        <begin position="516"/>
        <end position="528"/>
    </location>
</feature>
<keyword evidence="4" id="KW-0347">Helicase</keyword>
<dbReference type="Pfam" id="PF00271">
    <property type="entry name" value="Helicase_C"/>
    <property type="match status" value="1"/>
</dbReference>
<dbReference type="InterPro" id="IPR014014">
    <property type="entry name" value="RNA_helicase_DEAD_Q_motif"/>
</dbReference>
<evidence type="ECO:0000259" key="9">
    <source>
        <dbReference type="PROSITE" id="PS51194"/>
    </source>
</evidence>
<dbReference type="PANTHER" id="PTHR47963:SF8">
    <property type="entry name" value="ATP-DEPENDENT RNA HELICASE DEAD"/>
    <property type="match status" value="1"/>
</dbReference>
<dbReference type="Gene3D" id="3.40.50.300">
    <property type="entry name" value="P-loop containing nucleotide triphosphate hydrolases"/>
    <property type="match status" value="2"/>
</dbReference>
<dbReference type="GO" id="GO:0009409">
    <property type="term" value="P:response to cold"/>
    <property type="evidence" value="ECO:0007669"/>
    <property type="project" value="TreeGrafter"/>
</dbReference>
<dbReference type="InterPro" id="IPR044742">
    <property type="entry name" value="DEAD/DEAH_RhlB"/>
</dbReference>
<feature type="compositionally biased region" description="Basic and acidic residues" evidence="7">
    <location>
        <begin position="462"/>
        <end position="471"/>
    </location>
</feature>
<evidence type="ECO:0000313" key="11">
    <source>
        <dbReference type="EMBL" id="OAS20620.1"/>
    </source>
</evidence>
<dbReference type="SUPFAM" id="SSF52540">
    <property type="entry name" value="P-loop containing nucleoside triphosphate hydrolases"/>
    <property type="match status" value="1"/>
</dbReference>
<dbReference type="GO" id="GO:0005829">
    <property type="term" value="C:cytosol"/>
    <property type="evidence" value="ECO:0007669"/>
    <property type="project" value="TreeGrafter"/>
</dbReference>
<evidence type="ECO:0000313" key="12">
    <source>
        <dbReference type="Proteomes" id="UP000078454"/>
    </source>
</evidence>
<dbReference type="CDD" id="cd00268">
    <property type="entry name" value="DEADc"/>
    <property type="match status" value="1"/>
</dbReference>
<dbReference type="Proteomes" id="UP000078454">
    <property type="component" value="Unassembled WGS sequence"/>
</dbReference>
<feature type="compositionally biased region" description="Gly residues" evidence="7">
    <location>
        <begin position="570"/>
        <end position="658"/>
    </location>
</feature>
<dbReference type="GO" id="GO:0003724">
    <property type="term" value="F:RNA helicase activity"/>
    <property type="evidence" value="ECO:0007669"/>
    <property type="project" value="UniProtKB-EC"/>
</dbReference>
<feature type="compositionally biased region" description="Gly residues" evidence="7">
    <location>
        <begin position="692"/>
        <end position="701"/>
    </location>
</feature>
<dbReference type="EMBL" id="LYPB01000050">
    <property type="protein sequence ID" value="OAS20620.1"/>
    <property type="molecule type" value="Genomic_DNA"/>
</dbReference>
<dbReference type="InterPro" id="IPR027417">
    <property type="entry name" value="P-loop_NTPase"/>
</dbReference>
<evidence type="ECO:0000256" key="7">
    <source>
        <dbReference type="SAM" id="MobiDB-lite"/>
    </source>
</evidence>
<evidence type="ECO:0000256" key="4">
    <source>
        <dbReference type="ARBA" id="ARBA00022806"/>
    </source>
</evidence>
<accession>A0A198AHS8</accession>
<dbReference type="GO" id="GO:0033592">
    <property type="term" value="F:RNA strand annealing activity"/>
    <property type="evidence" value="ECO:0007669"/>
    <property type="project" value="TreeGrafter"/>
</dbReference>
<feature type="domain" description="Helicase C-terminal" evidence="9">
    <location>
        <begin position="235"/>
        <end position="375"/>
    </location>
</feature>
<dbReference type="Pfam" id="PF00270">
    <property type="entry name" value="DEAD"/>
    <property type="match status" value="1"/>
</dbReference>
<dbReference type="GO" id="GO:0016787">
    <property type="term" value="F:hydrolase activity"/>
    <property type="evidence" value="ECO:0007669"/>
    <property type="project" value="UniProtKB-KW"/>
</dbReference>
<dbReference type="AlphaFoldDB" id="A0A198AHS8"/>
<evidence type="ECO:0000259" key="8">
    <source>
        <dbReference type="PROSITE" id="PS51192"/>
    </source>
</evidence>
<dbReference type="CDD" id="cd18787">
    <property type="entry name" value="SF2_C_DEAD"/>
    <property type="match status" value="1"/>
</dbReference>
<name>A0A198AHS8_9BACL</name>
<keyword evidence="5" id="KW-0067">ATP-binding</keyword>
<gene>
    <name evidence="11" type="ORF">A8708_18930</name>
</gene>
<feature type="region of interest" description="Disordered" evidence="7">
    <location>
        <begin position="366"/>
        <end position="715"/>
    </location>
</feature>
<dbReference type="InterPro" id="IPR001650">
    <property type="entry name" value="Helicase_C-like"/>
</dbReference>
<protein>
    <recommendedName>
        <fullName evidence="1">RNA helicase</fullName>
        <ecNumber evidence="1">3.6.4.13</ecNumber>
    </recommendedName>
</protein>
<dbReference type="STRING" id="1850517.A8708_18930"/>
<feature type="domain" description="DEAD-box RNA helicase Q" evidence="10">
    <location>
        <begin position="3"/>
        <end position="31"/>
    </location>
</feature>
<evidence type="ECO:0000256" key="5">
    <source>
        <dbReference type="ARBA" id="ARBA00022840"/>
    </source>
</evidence>
<reference evidence="11 12" key="1">
    <citation type="submission" date="2016-05" db="EMBL/GenBank/DDBJ databases">
        <title>Paenibacillus sp. 1ZS3-15 nov., isolated from the rhizosphere soil.</title>
        <authorList>
            <person name="Zhang X.X."/>
            <person name="Zhang J."/>
        </authorList>
    </citation>
    <scope>NUCLEOTIDE SEQUENCE [LARGE SCALE GENOMIC DNA]</scope>
    <source>
        <strain evidence="11 12">1ZS3-15</strain>
    </source>
</reference>
<evidence type="ECO:0000256" key="1">
    <source>
        <dbReference type="ARBA" id="ARBA00012552"/>
    </source>
</evidence>
<evidence type="ECO:0000256" key="2">
    <source>
        <dbReference type="ARBA" id="ARBA00022741"/>
    </source>
</evidence>
<dbReference type="SMART" id="SM00490">
    <property type="entry name" value="HELICc"/>
    <property type="match status" value="1"/>
</dbReference>
<feature type="compositionally biased region" description="Basic and acidic residues" evidence="7">
    <location>
        <begin position="367"/>
        <end position="381"/>
    </location>
</feature>
<dbReference type="EC" id="3.6.4.13" evidence="1"/>
<proteinExistence type="predicted"/>
<dbReference type="InterPro" id="IPR050547">
    <property type="entry name" value="DEAD_box_RNA_helicases"/>
</dbReference>
<sequence length="715" mass="75258">MSNGFASLGIREQVVQVLQNQGVVEPTPIQREAIPVLLKGSDVIAQAQTGTGKTLAFVLPILETIDVESSDVQALILTPTRELAIQISNELKTLVPITGAKVLAAYGGQDVEKQLRKLQGNIHIVVGTPGRLLDHLRRGSINFYKLKILVLDEADQMLHMGFLHEVKDIIAQTSPYRQTLLFSATMPEQVINLSKAYMKEAKEIKIQSKQVTLTEIQQVLVPTTDRDKQDALIAAIKQYRPYLAMIFCRTKAKAIALNETLQEIGLMSDELHGDLSQAKREQVMKRFREGRIELLVATDIAARGLDVEGVTHIFNYDVPQDAESYIHRIGRTGRAGESGVAVTFATQRDMPTIELIEKGIKMSLRGADGEQRRVVRSKTEDYTGQDGRGSARKGGTGSGSARGGRRNDRTGAPEQRSGGRAGRPGARELRGDRSSMQYGSERKTGFGAKGDKYGTRGGAARSGERPAKVNSERNPNTWGRATVVHESPTTNSAPARGGNMNAAKARVTGSYNGGEGAERKRSAPHGDKSYSPYNKYAGAGREDAASASRTLRGGKGRGDGAARGAAPRGEGFGSRSGGAPRGEGFGARSGGAPRGEGFGARSGGAPRGEGFGARSGGAPRGEGFGARSGGAPRGEGFGARSGGAPRGEGFGARSGGAARGRSDERGARSAAPRGEGFGSRGGAPRSDKPSGPRGGGPGGARGSAPRGTRGGGSKR</sequence>
<keyword evidence="2" id="KW-0547">Nucleotide-binding</keyword>
<dbReference type="PROSITE" id="PS51192">
    <property type="entry name" value="HELICASE_ATP_BIND_1"/>
    <property type="match status" value="1"/>
</dbReference>
<comment type="caution">
    <text evidence="11">The sequence shown here is derived from an EMBL/GenBank/DDBJ whole genome shotgun (WGS) entry which is preliminary data.</text>
</comment>
<feature type="compositionally biased region" description="Gly residues" evidence="7">
    <location>
        <begin position="392"/>
        <end position="402"/>
    </location>
</feature>
<dbReference type="PROSITE" id="PS51195">
    <property type="entry name" value="Q_MOTIF"/>
    <property type="match status" value="1"/>
</dbReference>
<feature type="short sequence motif" description="Q motif" evidence="6">
    <location>
        <begin position="3"/>
        <end position="31"/>
    </location>
</feature>
<feature type="domain" description="Helicase ATP-binding" evidence="8">
    <location>
        <begin position="34"/>
        <end position="204"/>
    </location>
</feature>
<dbReference type="GO" id="GO:0005840">
    <property type="term" value="C:ribosome"/>
    <property type="evidence" value="ECO:0007669"/>
    <property type="project" value="TreeGrafter"/>
</dbReference>
<dbReference type="RefSeq" id="WP_068663245.1">
    <property type="nucleotide sequence ID" value="NZ_LYPB01000050.1"/>
</dbReference>
<organism evidence="11 12">
    <name type="scientific">Paenibacillus oryzisoli</name>
    <dbReference type="NCBI Taxonomy" id="1850517"/>
    <lineage>
        <taxon>Bacteria</taxon>
        <taxon>Bacillati</taxon>
        <taxon>Bacillota</taxon>
        <taxon>Bacilli</taxon>
        <taxon>Bacillales</taxon>
        <taxon>Paenibacillaceae</taxon>
        <taxon>Paenibacillus</taxon>
    </lineage>
</organism>